<sequence length="49" mass="5824">SSQKALLDHSKSFLELILCIFFKIYFILIAHKYWIVLSLLNPDKLEENK</sequence>
<protein>
    <submittedName>
        <fullName evidence="2">Uncharacterized protein</fullName>
    </submittedName>
</protein>
<name>A0A0K2VJ28_LEPSM</name>
<reference evidence="2" key="1">
    <citation type="submission" date="2014-05" db="EMBL/GenBank/DDBJ databases">
        <authorList>
            <person name="Chronopoulou M."/>
        </authorList>
    </citation>
    <scope>NUCLEOTIDE SEQUENCE</scope>
    <source>
        <tissue evidence="2">Whole organism</tissue>
    </source>
</reference>
<keyword evidence="1" id="KW-0812">Transmembrane</keyword>
<evidence type="ECO:0000256" key="1">
    <source>
        <dbReference type="SAM" id="Phobius"/>
    </source>
</evidence>
<keyword evidence="1" id="KW-0472">Membrane</keyword>
<evidence type="ECO:0000313" key="2">
    <source>
        <dbReference type="EMBL" id="CDW50463.1"/>
    </source>
</evidence>
<dbReference type="EMBL" id="HACA01033102">
    <property type="protein sequence ID" value="CDW50463.1"/>
    <property type="molecule type" value="Transcribed_RNA"/>
</dbReference>
<accession>A0A0K2VJ28</accession>
<organism evidence="2">
    <name type="scientific">Lepeophtheirus salmonis</name>
    <name type="common">Salmon louse</name>
    <name type="synonym">Caligus salmonis</name>
    <dbReference type="NCBI Taxonomy" id="72036"/>
    <lineage>
        <taxon>Eukaryota</taxon>
        <taxon>Metazoa</taxon>
        <taxon>Ecdysozoa</taxon>
        <taxon>Arthropoda</taxon>
        <taxon>Crustacea</taxon>
        <taxon>Multicrustacea</taxon>
        <taxon>Hexanauplia</taxon>
        <taxon>Copepoda</taxon>
        <taxon>Siphonostomatoida</taxon>
        <taxon>Caligidae</taxon>
        <taxon>Lepeophtheirus</taxon>
    </lineage>
</organism>
<feature type="non-terminal residue" evidence="2">
    <location>
        <position position="1"/>
    </location>
</feature>
<keyword evidence="1" id="KW-1133">Transmembrane helix</keyword>
<dbReference type="AlphaFoldDB" id="A0A0K2VJ28"/>
<proteinExistence type="predicted"/>
<feature type="transmembrane region" description="Helical" evidence="1">
    <location>
        <begin position="12"/>
        <end position="35"/>
    </location>
</feature>